<protein>
    <submittedName>
        <fullName evidence="1">Uncharacterized protein</fullName>
    </submittedName>
</protein>
<keyword evidence="2" id="KW-1185">Reference proteome</keyword>
<name>T0DDK0_ALIAG</name>
<proteinExistence type="predicted"/>
<dbReference type="STRING" id="1356854.N007_05635"/>
<dbReference type="KEGG" id="aaco:K1I37_14875"/>
<gene>
    <name evidence="1" type="ORF">K1I37_14875</name>
</gene>
<accession>A0A9E6ZIR1</accession>
<sequence length="58" mass="6597">MRVTDERLAEIQSLPLVPFGKEILDIIADLQDARAEIARLKRIADGGQLPDFAWEDEF</sequence>
<evidence type="ECO:0000313" key="2">
    <source>
        <dbReference type="Proteomes" id="UP000829401"/>
    </source>
</evidence>
<dbReference type="RefSeq" id="WP_021296170.1">
    <property type="nucleotide sequence ID" value="NZ_AURB01000124.1"/>
</dbReference>
<organism evidence="1 2">
    <name type="scientific">Alicyclobacillus acidoterrestris (strain ATCC 49025 / DSM 3922 / CIP 106132 / NCIMB 13137 / GD3B)</name>
    <dbReference type="NCBI Taxonomy" id="1356854"/>
    <lineage>
        <taxon>Bacteria</taxon>
        <taxon>Bacillati</taxon>
        <taxon>Bacillota</taxon>
        <taxon>Bacilli</taxon>
        <taxon>Bacillales</taxon>
        <taxon>Alicyclobacillaceae</taxon>
        <taxon>Alicyclobacillus</taxon>
    </lineage>
</organism>
<dbReference type="Proteomes" id="UP000829401">
    <property type="component" value="Chromosome"/>
</dbReference>
<reference evidence="2" key="1">
    <citation type="journal article" date="2022" name="G3 (Bethesda)">
        <title>Unveiling the complete genome sequence of Alicyclobacillus acidoterrestris DSM 3922T, a taint-producing strain.</title>
        <authorList>
            <person name="Leonardo I.C."/>
            <person name="Barreto Crespo M.T."/>
            <person name="Gaspar F.B."/>
        </authorList>
    </citation>
    <scope>NUCLEOTIDE SEQUENCE [LARGE SCALE GENOMIC DNA]</scope>
    <source>
        <strain evidence="2">DSM 3922</strain>
    </source>
</reference>
<dbReference type="AlphaFoldDB" id="T0DDK0"/>
<dbReference type="EMBL" id="CP080467">
    <property type="protein sequence ID" value="UNO47956.1"/>
    <property type="molecule type" value="Genomic_DNA"/>
</dbReference>
<accession>T0DDK0</accession>
<evidence type="ECO:0000313" key="1">
    <source>
        <dbReference type="EMBL" id="UNO47956.1"/>
    </source>
</evidence>